<evidence type="ECO:0000313" key="7">
    <source>
        <dbReference type="EMBL" id="RDX78537.1"/>
    </source>
</evidence>
<proteinExistence type="predicted"/>
<keyword evidence="3" id="KW-0378">Hydrolase</keyword>
<feature type="non-terminal residue" evidence="7">
    <location>
        <position position="1"/>
    </location>
</feature>
<dbReference type="InterPro" id="IPR008269">
    <property type="entry name" value="Lon_proteolytic"/>
</dbReference>
<keyword evidence="2" id="KW-0547">Nucleotide-binding</keyword>
<comment type="caution">
    <text evidence="7">The sequence shown here is derived from an EMBL/GenBank/DDBJ whole genome shotgun (WGS) entry which is preliminary data.</text>
</comment>
<dbReference type="FunFam" id="1.20.5.5270:FF:000002">
    <property type="entry name" value="Lon protease homolog"/>
    <property type="match status" value="1"/>
</dbReference>
<sequence>LHFLACVQKQKTGGRTKVLLDNVPVHKLADIFVASFEISFEEQLSMLDSVDPKARLSKATELVDRHLQVSFLAPLCDIMRAIKEEHGDNDDDEDDLAPLERKMQSAGIPQSVWKHAHRELRRLKKMQPEQPGYNRSSVYLELLADLPRQKTSEEIEVDLRAAQKRLDSDHYGLVKVKQRIIEYLAVRKLKLETSGPVLCFVGPPGVGKTSLASSIVAALGSKFVCISLGGVKDEADIRERKATEVEGLKILQREYRDIDVEDIISHINIMLHKKYCKASILRVAVCNPVILLDEVDKTGSDIRGDPASALLEVVFVATTNRLQPIPPPLLDRMEVIELPGYTPKEKLHIVVQHLMPRVLDQLGLSSEFLQIPEFRKHAKLLFIHGKCKTKGIKGTYDGSWCANLERNLAALARADAVRVQEQVVPLNKGMQEPATPLVENRLAEGAEFEMEVIPIGVNSWDISNTFRIASPLVVDEAMLEKTPRFDGREAAERVATPGVSVGLVWIAIGREVQFVEARTMLGKGELHLTGQVANRLQPIPPPLDRMKIFIITKA</sequence>
<accession>A0A371FJP9</accession>
<evidence type="ECO:0000259" key="6">
    <source>
        <dbReference type="SMART" id="SM00382"/>
    </source>
</evidence>
<organism evidence="7 8">
    <name type="scientific">Mucuna pruriens</name>
    <name type="common">Velvet bean</name>
    <name type="synonym">Dolichos pruriens</name>
    <dbReference type="NCBI Taxonomy" id="157652"/>
    <lineage>
        <taxon>Eukaryota</taxon>
        <taxon>Viridiplantae</taxon>
        <taxon>Streptophyta</taxon>
        <taxon>Embryophyta</taxon>
        <taxon>Tracheophyta</taxon>
        <taxon>Spermatophyta</taxon>
        <taxon>Magnoliopsida</taxon>
        <taxon>eudicotyledons</taxon>
        <taxon>Gunneridae</taxon>
        <taxon>Pentapetalae</taxon>
        <taxon>rosids</taxon>
        <taxon>fabids</taxon>
        <taxon>Fabales</taxon>
        <taxon>Fabaceae</taxon>
        <taxon>Papilionoideae</taxon>
        <taxon>50 kb inversion clade</taxon>
        <taxon>NPAAA clade</taxon>
        <taxon>indigoferoid/millettioid clade</taxon>
        <taxon>Phaseoleae</taxon>
        <taxon>Mucuna</taxon>
    </lineage>
</organism>
<dbReference type="GO" id="GO:0005524">
    <property type="term" value="F:ATP binding"/>
    <property type="evidence" value="ECO:0007669"/>
    <property type="project" value="UniProtKB-KW"/>
</dbReference>
<keyword evidence="1" id="KW-0645">Protease</keyword>
<dbReference type="PRINTS" id="PR00830">
    <property type="entry name" value="ENDOLAPTASE"/>
</dbReference>
<gene>
    <name evidence="7" type="ORF">CR513_41172</name>
</gene>
<evidence type="ECO:0000256" key="1">
    <source>
        <dbReference type="ARBA" id="ARBA00022670"/>
    </source>
</evidence>
<dbReference type="SUPFAM" id="SSF52540">
    <property type="entry name" value="P-loop containing nucleoside triphosphate hydrolases"/>
    <property type="match status" value="1"/>
</dbReference>
<dbReference type="Proteomes" id="UP000257109">
    <property type="component" value="Unassembled WGS sequence"/>
</dbReference>
<dbReference type="Gene3D" id="3.30.230.10">
    <property type="match status" value="1"/>
</dbReference>
<evidence type="ECO:0000313" key="8">
    <source>
        <dbReference type="Proteomes" id="UP000257109"/>
    </source>
</evidence>
<evidence type="ECO:0000256" key="2">
    <source>
        <dbReference type="ARBA" id="ARBA00022741"/>
    </source>
</evidence>
<dbReference type="GO" id="GO:0006508">
    <property type="term" value="P:proteolysis"/>
    <property type="evidence" value="ECO:0007669"/>
    <property type="project" value="UniProtKB-KW"/>
</dbReference>
<evidence type="ECO:0000256" key="5">
    <source>
        <dbReference type="ARBA" id="ARBA00022840"/>
    </source>
</evidence>
<keyword evidence="8" id="KW-1185">Reference proteome</keyword>
<evidence type="ECO:0000256" key="4">
    <source>
        <dbReference type="ARBA" id="ARBA00022825"/>
    </source>
</evidence>
<dbReference type="GO" id="GO:0004252">
    <property type="term" value="F:serine-type endopeptidase activity"/>
    <property type="evidence" value="ECO:0007669"/>
    <property type="project" value="InterPro"/>
</dbReference>
<reference evidence="7" key="1">
    <citation type="submission" date="2018-05" db="EMBL/GenBank/DDBJ databases">
        <title>Draft genome of Mucuna pruriens seed.</title>
        <authorList>
            <person name="Nnadi N.E."/>
            <person name="Vos R."/>
            <person name="Hasami M.H."/>
            <person name="Devisetty U.K."/>
            <person name="Aguiy J.C."/>
        </authorList>
    </citation>
    <scope>NUCLEOTIDE SEQUENCE [LARGE SCALE GENOMIC DNA]</scope>
    <source>
        <strain evidence="7">JCA_2017</strain>
    </source>
</reference>
<keyword evidence="5" id="KW-0067">ATP-binding</keyword>
<protein>
    <recommendedName>
        <fullName evidence="6">AAA+ ATPase domain-containing protein</fullName>
    </recommendedName>
</protein>
<dbReference type="PANTHER" id="PTHR10046">
    <property type="entry name" value="ATP DEPENDENT LON PROTEASE FAMILY MEMBER"/>
    <property type="match status" value="1"/>
</dbReference>
<dbReference type="EMBL" id="QJKJ01008839">
    <property type="protein sequence ID" value="RDX78537.1"/>
    <property type="molecule type" value="Genomic_DNA"/>
</dbReference>
<dbReference type="InterPro" id="IPR003593">
    <property type="entry name" value="AAA+_ATPase"/>
</dbReference>
<feature type="domain" description="AAA+ ATPase" evidence="6">
    <location>
        <begin position="194"/>
        <end position="340"/>
    </location>
</feature>
<dbReference type="Pfam" id="PF05362">
    <property type="entry name" value="Lon_C"/>
    <property type="match status" value="1"/>
</dbReference>
<dbReference type="OrthoDB" id="2411602at2759"/>
<keyword evidence="4" id="KW-0720">Serine protease</keyword>
<dbReference type="GO" id="GO:0030163">
    <property type="term" value="P:protein catabolic process"/>
    <property type="evidence" value="ECO:0007669"/>
    <property type="project" value="InterPro"/>
</dbReference>
<dbReference type="InterPro" id="IPR014721">
    <property type="entry name" value="Ribsml_uS5_D2-typ_fold_subgr"/>
</dbReference>
<dbReference type="Gene3D" id="1.10.8.60">
    <property type="match status" value="1"/>
</dbReference>
<dbReference type="InterPro" id="IPR003959">
    <property type="entry name" value="ATPase_AAA_core"/>
</dbReference>
<dbReference type="InterPro" id="IPR027065">
    <property type="entry name" value="Lon_Prtase"/>
</dbReference>
<evidence type="ECO:0000256" key="3">
    <source>
        <dbReference type="ARBA" id="ARBA00022801"/>
    </source>
</evidence>
<dbReference type="Pfam" id="PF00004">
    <property type="entry name" value="AAA"/>
    <property type="match status" value="1"/>
</dbReference>
<dbReference type="SMART" id="SM00382">
    <property type="entry name" value="AAA"/>
    <property type="match status" value="1"/>
</dbReference>
<dbReference type="Gene3D" id="3.40.50.300">
    <property type="entry name" value="P-loop containing nucleotide triphosphate hydrolases"/>
    <property type="match status" value="1"/>
</dbReference>
<dbReference type="GO" id="GO:0004176">
    <property type="term" value="F:ATP-dependent peptidase activity"/>
    <property type="evidence" value="ECO:0007669"/>
    <property type="project" value="InterPro"/>
</dbReference>
<dbReference type="GO" id="GO:0016887">
    <property type="term" value="F:ATP hydrolysis activity"/>
    <property type="evidence" value="ECO:0007669"/>
    <property type="project" value="InterPro"/>
</dbReference>
<feature type="non-terminal residue" evidence="7">
    <location>
        <position position="554"/>
    </location>
</feature>
<dbReference type="AlphaFoldDB" id="A0A371FJP9"/>
<dbReference type="STRING" id="157652.A0A371FJP9"/>
<name>A0A371FJP9_MUCPR</name>
<dbReference type="InterPro" id="IPR027417">
    <property type="entry name" value="P-loop_NTPase"/>
</dbReference>
<dbReference type="Gene3D" id="1.20.5.5270">
    <property type="match status" value="1"/>
</dbReference>